<dbReference type="EMBL" id="JACIDW010000013">
    <property type="protein sequence ID" value="MBB3965961.1"/>
    <property type="molecule type" value="Genomic_DNA"/>
</dbReference>
<dbReference type="Pfam" id="PF21722">
    <property type="entry name" value="Gly_rich_2"/>
    <property type="match status" value="1"/>
</dbReference>
<accession>A0A7W6D0G1</accession>
<reference evidence="2 3" key="1">
    <citation type="submission" date="2020-08" db="EMBL/GenBank/DDBJ databases">
        <title>Genomic Encyclopedia of Type Strains, Phase IV (KMG-IV): sequencing the most valuable type-strain genomes for metagenomic binning, comparative biology and taxonomic classification.</title>
        <authorList>
            <person name="Goeker M."/>
        </authorList>
    </citation>
    <scope>NUCLEOTIDE SEQUENCE [LARGE SCALE GENOMIC DNA]</scope>
    <source>
        <strain evidence="2 3">DSM 26575</strain>
    </source>
</reference>
<dbReference type="InterPro" id="IPR049304">
    <property type="entry name" value="Gly_rich_dom"/>
</dbReference>
<comment type="caution">
    <text evidence="2">The sequence shown here is derived from an EMBL/GenBank/DDBJ whole genome shotgun (WGS) entry which is preliminary data.</text>
</comment>
<proteinExistence type="predicted"/>
<gene>
    <name evidence="2" type="ORF">GGQ67_003642</name>
</gene>
<sequence>MKYQKPYGSLDPDAPYVDYSAGVNSGSKIPAGFPNWTQREIVDVIAKSGFTPDDVLQLASAIQSQKMNFAVAGGAANALTAVLSPTPTLFTGLAIRLMLTNTNTAAATLNLNGLGNKPIVKFDGGALARGELIAGTIAEFAFDATGDRWIIVSAIRYGFGAGQQYFNTAGAMSFTVPVGVTIIEVECWGGGAGGGGIGAGGNGSAGGGGGGGYARKRINVTPGQVLTGTVGANGAGGGAGGSGSAGGTTSFGGVVTCNGGTGGGPNPTGNGGGGGAATGGDINATGGAGTAGAAGASVSGGPGGTSSFGGAGGGGGFGIAGPGASPGGGGGGSGSAGANSGGSGAVGAIFIKW</sequence>
<dbReference type="AlphaFoldDB" id="A0A7W6D0G1"/>
<dbReference type="Proteomes" id="UP000582090">
    <property type="component" value="Unassembled WGS sequence"/>
</dbReference>
<keyword evidence="3" id="KW-1185">Reference proteome</keyword>
<organism evidence="2 3">
    <name type="scientific">Rhizobium metallidurans</name>
    <dbReference type="NCBI Taxonomy" id="1265931"/>
    <lineage>
        <taxon>Bacteria</taxon>
        <taxon>Pseudomonadati</taxon>
        <taxon>Pseudomonadota</taxon>
        <taxon>Alphaproteobacteria</taxon>
        <taxon>Hyphomicrobiales</taxon>
        <taxon>Rhizobiaceae</taxon>
        <taxon>Rhizobium/Agrobacterium group</taxon>
        <taxon>Rhizobium</taxon>
    </lineage>
</organism>
<name>A0A7W6D0G1_9HYPH</name>
<evidence type="ECO:0000313" key="3">
    <source>
        <dbReference type="Proteomes" id="UP000582090"/>
    </source>
</evidence>
<evidence type="ECO:0000259" key="1">
    <source>
        <dbReference type="Pfam" id="PF21722"/>
    </source>
</evidence>
<protein>
    <recommendedName>
        <fullName evidence="1">Glycine-rich domain-containing protein</fullName>
    </recommendedName>
</protein>
<feature type="domain" description="Glycine-rich" evidence="1">
    <location>
        <begin position="168"/>
        <end position="353"/>
    </location>
</feature>
<evidence type="ECO:0000313" key="2">
    <source>
        <dbReference type="EMBL" id="MBB3965961.1"/>
    </source>
</evidence>
<dbReference type="RefSeq" id="WP_183901475.1">
    <property type="nucleotide sequence ID" value="NZ_JACIDW010000013.1"/>
</dbReference>